<reference evidence="6" key="1">
    <citation type="journal article" date="2014" name="Nat. Commun.">
        <title>The emerging biofuel crop Camelina sativa retains a highly undifferentiated hexaploid genome structure.</title>
        <authorList>
            <person name="Kagale S."/>
            <person name="Koh C."/>
            <person name="Nixon J."/>
            <person name="Bollina V."/>
            <person name="Clarke W.E."/>
            <person name="Tuteja R."/>
            <person name="Spillane C."/>
            <person name="Robinson S.J."/>
            <person name="Links M.G."/>
            <person name="Clarke C."/>
            <person name="Higgins E.E."/>
            <person name="Huebert T."/>
            <person name="Sharpe A.G."/>
            <person name="Parkin I.A."/>
        </authorList>
    </citation>
    <scope>NUCLEOTIDE SEQUENCE [LARGE SCALE GENOMIC DNA]</scope>
    <source>
        <strain evidence="6">cv. DH55</strain>
    </source>
</reference>
<keyword evidence="2" id="KW-0813">Transport</keyword>
<evidence type="ECO:0000256" key="5">
    <source>
        <dbReference type="PROSITE-ProRule" id="PRU00259"/>
    </source>
</evidence>
<keyword evidence="6" id="KW-1185">Reference proteome</keyword>
<protein>
    <submittedName>
        <fullName evidence="7">Importin subunit alpha-1-like</fullName>
    </submittedName>
</protein>
<comment type="similarity">
    <text evidence="1">Belongs to the importin alpha family.</text>
</comment>
<dbReference type="InterPro" id="IPR000225">
    <property type="entry name" value="Armadillo"/>
</dbReference>
<dbReference type="SMART" id="SM00185">
    <property type="entry name" value="ARM"/>
    <property type="match status" value="6"/>
</dbReference>
<feature type="repeat" description="ARM" evidence="5">
    <location>
        <begin position="129"/>
        <end position="158"/>
    </location>
</feature>
<keyword evidence="3" id="KW-0677">Repeat</keyword>
<organism evidence="6 7">
    <name type="scientific">Camelina sativa</name>
    <name type="common">False flax</name>
    <name type="synonym">Myagrum sativum</name>
    <dbReference type="NCBI Taxonomy" id="90675"/>
    <lineage>
        <taxon>Eukaryota</taxon>
        <taxon>Viridiplantae</taxon>
        <taxon>Streptophyta</taxon>
        <taxon>Embryophyta</taxon>
        <taxon>Tracheophyta</taxon>
        <taxon>Spermatophyta</taxon>
        <taxon>Magnoliopsida</taxon>
        <taxon>eudicotyledons</taxon>
        <taxon>Gunneridae</taxon>
        <taxon>Pentapetalae</taxon>
        <taxon>rosids</taxon>
        <taxon>malvids</taxon>
        <taxon>Brassicales</taxon>
        <taxon>Brassicaceae</taxon>
        <taxon>Camelineae</taxon>
        <taxon>Camelina</taxon>
    </lineage>
</organism>
<name>A0ABM0XF12_CAMSA</name>
<evidence type="ECO:0000256" key="2">
    <source>
        <dbReference type="ARBA" id="ARBA00022448"/>
    </source>
</evidence>
<dbReference type="InterPro" id="IPR016024">
    <property type="entry name" value="ARM-type_fold"/>
</dbReference>
<gene>
    <name evidence="7" type="primary">LOC104763283</name>
</gene>
<evidence type="ECO:0000256" key="1">
    <source>
        <dbReference type="ARBA" id="ARBA00010394"/>
    </source>
</evidence>
<dbReference type="InterPro" id="IPR032413">
    <property type="entry name" value="Arm_3"/>
</dbReference>
<dbReference type="RefSeq" id="XP_010484980.1">
    <property type="nucleotide sequence ID" value="XM_010486678.2"/>
</dbReference>
<dbReference type="PROSITE" id="PS50176">
    <property type="entry name" value="ARM_REPEAT"/>
    <property type="match status" value="1"/>
</dbReference>
<dbReference type="Pfam" id="PF00514">
    <property type="entry name" value="Arm"/>
    <property type="match status" value="3"/>
</dbReference>
<accession>A0ABM0XF12</accession>
<keyword evidence="4" id="KW-0653">Protein transport</keyword>
<evidence type="ECO:0000313" key="7">
    <source>
        <dbReference type="RefSeq" id="XP_010484980.1"/>
    </source>
</evidence>
<dbReference type="PANTHER" id="PTHR23316">
    <property type="entry name" value="IMPORTIN ALPHA"/>
    <property type="match status" value="1"/>
</dbReference>
<dbReference type="Pfam" id="PF16186">
    <property type="entry name" value="Arm_3"/>
    <property type="match status" value="1"/>
</dbReference>
<dbReference type="InterPro" id="IPR011989">
    <property type="entry name" value="ARM-like"/>
</dbReference>
<evidence type="ECO:0000256" key="3">
    <source>
        <dbReference type="ARBA" id="ARBA00022737"/>
    </source>
</evidence>
<reference evidence="7" key="2">
    <citation type="submission" date="2025-08" db="UniProtKB">
        <authorList>
            <consortium name="RefSeq"/>
        </authorList>
    </citation>
    <scope>IDENTIFICATION</scope>
    <source>
        <tissue evidence="7">Leaf</tissue>
    </source>
</reference>
<sequence>MFSEIACFLDGFYSNDRSRQLESAAKIKEFLLKNMPGIGPFGTQRLTYYGVIRRFVGFLHMKDSPELPCLAAEALSIVAAIKPDLVVDQDPGPKLVKLIASPYIRDPALLALANVAADPVHHDYLLKSGALMPLLNLLSKDTTTLSTLRAATLTLCNLCRGNPPPTFEQVLHALELHLHSNDERVLENVCSAIQYLCNGSEDGIQSVIDAGFVPKLVELLQHPSPSVLIPVPRLIETIVSKHKDQIQCVIDCGALRIISDLFNRDYDEQVKTATFLAVISITSGFREHIQAVIDENLIPKLVSLAQNDKLGMKKVAVWAISNATLSGSHEQIMFLVEQGCIKPLCDLLLHPDPIIISACLNGMEKILEVGKAVMMNIGGNVNNYTQQIEDAEGLGKIENMQHHENNEISEKASNILKTYWEEDDGEN</sequence>
<dbReference type="Proteomes" id="UP000694864">
    <property type="component" value="Chromosome 18"/>
</dbReference>
<dbReference type="Gene3D" id="1.25.10.10">
    <property type="entry name" value="Leucine-rich Repeat Variant"/>
    <property type="match status" value="1"/>
</dbReference>
<dbReference type="SUPFAM" id="SSF48371">
    <property type="entry name" value="ARM repeat"/>
    <property type="match status" value="1"/>
</dbReference>
<proteinExistence type="inferred from homology"/>
<evidence type="ECO:0000313" key="6">
    <source>
        <dbReference type="Proteomes" id="UP000694864"/>
    </source>
</evidence>
<dbReference type="GeneID" id="104763283"/>
<evidence type="ECO:0000256" key="4">
    <source>
        <dbReference type="ARBA" id="ARBA00022927"/>
    </source>
</evidence>